<name>A0A0H5Q094_9ZZZZ</name>
<feature type="compositionally biased region" description="Low complexity" evidence="2">
    <location>
        <begin position="63"/>
        <end position="73"/>
    </location>
</feature>
<evidence type="ECO:0008006" key="4">
    <source>
        <dbReference type="Google" id="ProtNLM"/>
    </source>
</evidence>
<evidence type="ECO:0000256" key="2">
    <source>
        <dbReference type="SAM" id="MobiDB-lite"/>
    </source>
</evidence>
<dbReference type="EMBL" id="LN853243">
    <property type="protein sequence ID" value="CRY95391.1"/>
    <property type="molecule type" value="Genomic_DNA"/>
</dbReference>
<dbReference type="AlphaFoldDB" id="A0A0H5Q094"/>
<accession>A0A0H5Q094</accession>
<feature type="region of interest" description="Disordered" evidence="2">
    <location>
        <begin position="54"/>
        <end position="73"/>
    </location>
</feature>
<evidence type="ECO:0000313" key="3">
    <source>
        <dbReference type="EMBL" id="CRY95391.1"/>
    </source>
</evidence>
<reference evidence="3" key="2">
    <citation type="submission" date="2015-07" db="EMBL/GenBank/DDBJ databases">
        <title>Plasmids, circular viruses and viroids from rat gut.</title>
        <authorList>
            <person name="Jorgensen T.J."/>
            <person name="Hansen M.A."/>
            <person name="Xu Z."/>
            <person name="Tabak M.A."/>
            <person name="Sorensen S.J."/>
            <person name="Hansen L.H."/>
        </authorList>
    </citation>
    <scope>NUCLEOTIDE SEQUENCE</scope>
    <source>
        <plasmid evidence="3">pRGRH0614</plasmid>
    </source>
</reference>
<sequence>MGITKREIASELGVSKRTVANYIEKLGLGNHVSRNGNTDFLDDFAAAAIADALKNPGKPSRQPADAPAAPAPDSLVDSLAAQLEIERSRNAELMEALAAERDRAARAEAEAKAQLAEANARVAELAGKLASLAERQQAIAATPWWRRGRMAMKLLGPGRQE</sequence>
<dbReference type="Gene3D" id="1.10.10.60">
    <property type="entry name" value="Homeodomain-like"/>
    <property type="match status" value="1"/>
</dbReference>
<keyword evidence="1" id="KW-0175">Coiled coil</keyword>
<feature type="coiled-coil region" evidence="1">
    <location>
        <begin position="76"/>
        <end position="135"/>
    </location>
</feature>
<reference evidence="3" key="1">
    <citation type="submission" date="2015-06" db="EMBL/GenBank/DDBJ databases">
        <authorList>
            <person name="Joergensen T."/>
        </authorList>
    </citation>
    <scope>NUCLEOTIDE SEQUENCE</scope>
    <source>
        <plasmid evidence="3">pRGRH0614</plasmid>
    </source>
</reference>
<protein>
    <recommendedName>
        <fullName evidence="4">Helix-turn-helix type 11 domain-containing protein</fullName>
    </recommendedName>
</protein>
<keyword evidence="3" id="KW-0614">Plasmid</keyword>
<geneLocation type="plasmid" evidence="3">
    <name>pRGRH0614</name>
</geneLocation>
<evidence type="ECO:0000256" key="1">
    <source>
        <dbReference type="SAM" id="Coils"/>
    </source>
</evidence>
<proteinExistence type="predicted"/>
<organism evidence="3">
    <name type="scientific">uncultured prokaryote</name>
    <dbReference type="NCBI Taxonomy" id="198431"/>
    <lineage>
        <taxon>unclassified sequences</taxon>
        <taxon>environmental samples</taxon>
    </lineage>
</organism>